<keyword evidence="1" id="KW-0813">Transport</keyword>
<name>A0A0M4FFM7_9BACI</name>
<evidence type="ECO:0000313" key="6">
    <source>
        <dbReference type="Proteomes" id="UP000067625"/>
    </source>
</evidence>
<dbReference type="AlphaFoldDB" id="A0A0M4FFM7"/>
<dbReference type="InterPro" id="IPR003439">
    <property type="entry name" value="ABC_transporter-like_ATP-bd"/>
</dbReference>
<dbReference type="EMBL" id="CP012600">
    <property type="protein sequence ID" value="ALC81174.1"/>
    <property type="molecule type" value="Genomic_DNA"/>
</dbReference>
<dbReference type="RefSeq" id="WP_053602924.1">
    <property type="nucleotide sequence ID" value="NZ_CP012600.1"/>
</dbReference>
<evidence type="ECO:0000313" key="5">
    <source>
        <dbReference type="EMBL" id="ALC81174.1"/>
    </source>
</evidence>
<dbReference type="GO" id="GO:0005524">
    <property type="term" value="F:ATP binding"/>
    <property type="evidence" value="ECO:0007669"/>
    <property type="project" value="UniProtKB-KW"/>
</dbReference>
<dbReference type="InterPro" id="IPR017871">
    <property type="entry name" value="ABC_transporter-like_CS"/>
</dbReference>
<evidence type="ECO:0000259" key="4">
    <source>
        <dbReference type="PROSITE" id="PS50893"/>
    </source>
</evidence>
<dbReference type="GO" id="GO:0016887">
    <property type="term" value="F:ATP hydrolysis activity"/>
    <property type="evidence" value="ECO:0007669"/>
    <property type="project" value="InterPro"/>
</dbReference>
<organism evidence="5 6">
    <name type="scientific">Bacillus gobiensis</name>
    <dbReference type="NCBI Taxonomy" id="1441095"/>
    <lineage>
        <taxon>Bacteria</taxon>
        <taxon>Bacillati</taxon>
        <taxon>Bacillota</taxon>
        <taxon>Bacilli</taxon>
        <taxon>Bacillales</taxon>
        <taxon>Bacillaceae</taxon>
        <taxon>Bacillus</taxon>
    </lineage>
</organism>
<dbReference type="STRING" id="1441095.AM592_05855"/>
<dbReference type="InterPro" id="IPR003593">
    <property type="entry name" value="AAA+_ATPase"/>
</dbReference>
<dbReference type="PANTHER" id="PTHR43423:SF1">
    <property type="entry name" value="ABC TRANSPORTER I FAMILY MEMBER 17"/>
    <property type="match status" value="1"/>
</dbReference>
<keyword evidence="6" id="KW-1185">Reference proteome</keyword>
<dbReference type="PATRIC" id="fig|1441095.3.peg.1277"/>
<sequence length="208" mass="23729">MFHLQNVQYKTILSLDDINIAANRVTSIVGQSGAGKSTFLKLLNRMIEPDQGEIWMKDKPLSKIDPVNLRRRVVMLGQEPVIFDGDLRENINIGRHFSEKETLPDEKLQRLLRIVHLHKNLDDDPMQFSGGEKQRVAIGRILSMEADVYLLDEPTSALDEETELDVLRSFIHEMKEQNKTVVMVTHSVEAAKEVSDHIITLSRMGESK</sequence>
<dbReference type="Proteomes" id="UP000067625">
    <property type="component" value="Chromosome"/>
</dbReference>
<dbReference type="Gene3D" id="3.40.50.300">
    <property type="entry name" value="P-loop containing nucleotide triphosphate hydrolases"/>
    <property type="match status" value="1"/>
</dbReference>
<evidence type="ECO:0000256" key="3">
    <source>
        <dbReference type="ARBA" id="ARBA00022840"/>
    </source>
</evidence>
<dbReference type="InterPro" id="IPR027417">
    <property type="entry name" value="P-loop_NTPase"/>
</dbReference>
<protein>
    <submittedName>
        <fullName evidence="5">ABC transporter ATP-binding protein</fullName>
    </submittedName>
</protein>
<proteinExistence type="predicted"/>
<dbReference type="SUPFAM" id="SSF52540">
    <property type="entry name" value="P-loop containing nucleoside triphosphate hydrolases"/>
    <property type="match status" value="1"/>
</dbReference>
<dbReference type="PROSITE" id="PS50893">
    <property type="entry name" value="ABC_TRANSPORTER_2"/>
    <property type="match status" value="1"/>
</dbReference>
<accession>A0A0M4FFM7</accession>
<dbReference type="Pfam" id="PF00005">
    <property type="entry name" value="ABC_tran"/>
    <property type="match status" value="1"/>
</dbReference>
<feature type="domain" description="ABC transporter" evidence="4">
    <location>
        <begin position="2"/>
        <end position="207"/>
    </location>
</feature>
<dbReference type="SMART" id="SM00382">
    <property type="entry name" value="AAA"/>
    <property type="match status" value="1"/>
</dbReference>
<evidence type="ECO:0000256" key="1">
    <source>
        <dbReference type="ARBA" id="ARBA00022448"/>
    </source>
</evidence>
<evidence type="ECO:0000256" key="2">
    <source>
        <dbReference type="ARBA" id="ARBA00022741"/>
    </source>
</evidence>
<reference evidence="5 6" key="2">
    <citation type="journal article" date="2016" name="Int. J. Syst. Evol. Microbiol.">
        <title>Bacillus gobiensis sp. nov., isolated from a soil sample.</title>
        <authorList>
            <person name="Liu B."/>
            <person name="Liu G.H."/>
            <person name="Cetin S."/>
            <person name="Schumann P."/>
            <person name="Pan Z.Z."/>
            <person name="Chen Q.Q."/>
        </authorList>
    </citation>
    <scope>NUCLEOTIDE SEQUENCE [LARGE SCALE GENOMIC DNA]</scope>
    <source>
        <strain evidence="5 6">FJAT-4402</strain>
    </source>
</reference>
<keyword evidence="3 5" id="KW-0067">ATP-binding</keyword>
<dbReference type="PROSITE" id="PS00211">
    <property type="entry name" value="ABC_TRANSPORTER_1"/>
    <property type="match status" value="1"/>
</dbReference>
<dbReference type="OrthoDB" id="9785080at2"/>
<gene>
    <name evidence="5" type="ORF">AM592_05855</name>
</gene>
<keyword evidence="2" id="KW-0547">Nucleotide-binding</keyword>
<dbReference type="PANTHER" id="PTHR43423">
    <property type="entry name" value="ABC TRANSPORTER I FAMILY MEMBER 17"/>
    <property type="match status" value="1"/>
</dbReference>
<reference evidence="6" key="1">
    <citation type="submission" date="2015-08" db="EMBL/GenBank/DDBJ databases">
        <title>Genome sequencing project for genomic taxonomy and phylogenomics of Bacillus-like bacteria.</title>
        <authorList>
            <person name="Liu B."/>
            <person name="Wang J."/>
            <person name="Zhu Y."/>
            <person name="Liu G."/>
            <person name="Chen Q."/>
            <person name="Chen Z."/>
            <person name="Lan J."/>
            <person name="Che J."/>
            <person name="Ge C."/>
            <person name="Shi H."/>
            <person name="Pan Z."/>
            <person name="Liu X."/>
        </authorList>
    </citation>
    <scope>NUCLEOTIDE SEQUENCE [LARGE SCALE GENOMIC DNA]</scope>
    <source>
        <strain evidence="6">FJAT-4402</strain>
    </source>
</reference>